<feature type="transmembrane region" description="Helical" evidence="8">
    <location>
        <begin position="33"/>
        <end position="53"/>
    </location>
</feature>
<keyword evidence="6 8" id="KW-0472">Membrane</keyword>
<dbReference type="GO" id="GO:0022857">
    <property type="term" value="F:transmembrane transporter activity"/>
    <property type="evidence" value="ECO:0007669"/>
    <property type="project" value="InterPro"/>
</dbReference>
<dbReference type="Pfam" id="PF00854">
    <property type="entry name" value="PTR2"/>
    <property type="match status" value="1"/>
</dbReference>
<evidence type="ECO:0000256" key="2">
    <source>
        <dbReference type="ARBA" id="ARBA00005982"/>
    </source>
</evidence>
<dbReference type="EMBL" id="CAJNOW010000092">
    <property type="protein sequence ID" value="CAF1234389.1"/>
    <property type="molecule type" value="Genomic_DNA"/>
</dbReference>
<feature type="transmembrane region" description="Helical" evidence="8">
    <location>
        <begin position="494"/>
        <end position="514"/>
    </location>
</feature>
<keyword evidence="4" id="KW-0571">Peptide transport</keyword>
<keyword evidence="4" id="KW-0653">Protein transport</keyword>
<comment type="caution">
    <text evidence="9">The sequence shown here is derived from an EMBL/GenBank/DDBJ whole genome shotgun (WGS) entry which is preliminary data.</text>
</comment>
<evidence type="ECO:0000313" key="9">
    <source>
        <dbReference type="EMBL" id="CAF1234389.1"/>
    </source>
</evidence>
<feature type="transmembrane region" description="Helical" evidence="8">
    <location>
        <begin position="337"/>
        <end position="357"/>
    </location>
</feature>
<dbReference type="AlphaFoldDB" id="A0A814YSP1"/>
<comment type="similarity">
    <text evidence="2">Belongs to the major facilitator superfamily. Proton-dependent oligopeptide transporter (POT/PTR) (TC 2.A.17) family.</text>
</comment>
<gene>
    <name evidence="10" type="ORF">CJN711_LOCUS23020</name>
    <name evidence="9" type="ORF">KQP761_LOCUS1469</name>
</gene>
<name>A0A814YSP1_9BILA</name>
<feature type="transmembrane region" description="Helical" evidence="8">
    <location>
        <begin position="534"/>
        <end position="556"/>
    </location>
</feature>
<keyword evidence="3 8" id="KW-0812">Transmembrane</keyword>
<dbReference type="InterPro" id="IPR036259">
    <property type="entry name" value="MFS_trans_sf"/>
</dbReference>
<evidence type="ECO:0000313" key="10">
    <source>
        <dbReference type="EMBL" id="CAF1421545.1"/>
    </source>
</evidence>
<dbReference type="GO" id="GO:0016020">
    <property type="term" value="C:membrane"/>
    <property type="evidence" value="ECO:0007669"/>
    <property type="project" value="UniProtKB-SubCell"/>
</dbReference>
<keyword evidence="5 8" id="KW-1133">Transmembrane helix</keyword>
<evidence type="ECO:0000256" key="8">
    <source>
        <dbReference type="SAM" id="Phobius"/>
    </source>
</evidence>
<dbReference type="Proteomes" id="UP000663834">
    <property type="component" value="Unassembled WGS sequence"/>
</dbReference>
<organism evidence="9 11">
    <name type="scientific">Rotaria magnacalcarata</name>
    <dbReference type="NCBI Taxonomy" id="392030"/>
    <lineage>
        <taxon>Eukaryota</taxon>
        <taxon>Metazoa</taxon>
        <taxon>Spiralia</taxon>
        <taxon>Gnathifera</taxon>
        <taxon>Rotifera</taxon>
        <taxon>Eurotatoria</taxon>
        <taxon>Bdelloidea</taxon>
        <taxon>Philodinida</taxon>
        <taxon>Philodinidae</taxon>
        <taxon>Rotaria</taxon>
    </lineage>
</organism>
<evidence type="ECO:0000256" key="7">
    <source>
        <dbReference type="SAM" id="MobiDB-lite"/>
    </source>
</evidence>
<feature type="transmembrane region" description="Helical" evidence="8">
    <location>
        <begin position="223"/>
        <end position="246"/>
    </location>
</feature>
<feature type="transmembrane region" description="Helical" evidence="8">
    <location>
        <begin position="382"/>
        <end position="406"/>
    </location>
</feature>
<evidence type="ECO:0000256" key="1">
    <source>
        <dbReference type="ARBA" id="ARBA00004141"/>
    </source>
</evidence>
<dbReference type="InterPro" id="IPR000109">
    <property type="entry name" value="POT_fam"/>
</dbReference>
<dbReference type="GO" id="GO:0015833">
    <property type="term" value="P:peptide transport"/>
    <property type="evidence" value="ECO:0007669"/>
    <property type="project" value="UniProtKB-KW"/>
</dbReference>
<dbReference type="EMBL" id="CAJNOV010010805">
    <property type="protein sequence ID" value="CAF1421545.1"/>
    <property type="molecule type" value="Genomic_DNA"/>
</dbReference>
<dbReference type="Gene3D" id="1.20.1250.20">
    <property type="entry name" value="MFS general substrate transporter like domains"/>
    <property type="match status" value="1"/>
</dbReference>
<dbReference type="PANTHER" id="PTHR11654">
    <property type="entry name" value="OLIGOPEPTIDE TRANSPORTER-RELATED"/>
    <property type="match status" value="1"/>
</dbReference>
<feature type="region of interest" description="Disordered" evidence="7">
    <location>
        <begin position="1"/>
        <end position="23"/>
    </location>
</feature>
<dbReference type="SUPFAM" id="SSF103473">
    <property type="entry name" value="MFS general substrate transporter"/>
    <property type="match status" value="1"/>
</dbReference>
<reference evidence="9" key="1">
    <citation type="submission" date="2021-02" db="EMBL/GenBank/DDBJ databases">
        <authorList>
            <person name="Nowell W R."/>
        </authorList>
    </citation>
    <scope>NUCLEOTIDE SEQUENCE</scope>
</reference>
<feature type="transmembrane region" description="Helical" evidence="8">
    <location>
        <begin position="418"/>
        <end position="439"/>
    </location>
</feature>
<dbReference type="OrthoDB" id="205993at2759"/>
<feature type="transmembrane region" description="Helical" evidence="8">
    <location>
        <begin position="154"/>
        <end position="177"/>
    </location>
</feature>
<evidence type="ECO:0000256" key="3">
    <source>
        <dbReference type="ARBA" id="ARBA00022692"/>
    </source>
</evidence>
<proteinExistence type="inferred from homology"/>
<sequence length="576" mass="64261">MNDPTSNETSLLIPRPGVPFDQPDNRQSYERKLAIFIILASTALERLAFYSLIINLATTLHLSEVHWDTTNGVTASFIFFGTSYISTLIFAALSDAKLGRGKTIIVGFIVYLIGYLFVSLIANTTTHSFICGNPPVINTTNIASIVNEHCVGPVIGTLMLTAIGVGAVQANMAVFGAEQAQEKDGKIRYFDKYIIAVNIGGIFSTLVVPYIQVGQSDPNRFFYGYLFAGVLLIVSTLLFIFGYRFYIHIPPYDTIITKFIPVIINAFQTRRKYAKDQRLEASGRKSSSSGNLLEDSISESDGPLGTIKGSSHSVLNFARLSNSGKFTDRIVNDVKSLGNVIIVFILLIPYWLAYYQIQTTFFLQGESMYIPKISNVTHTEMLVTWMSVGDQLSIIIGILILNAFVYKYLTTYDQSTVILIKFVIGMILASITMFIAGIIENVRQQQCHPGMNSSDLSILTQLPQYIFMGLSEVFGMVASFEFAYLAAPRSAQSLIMSLRFFSLGLSSFISDAYVKLITVTLKKFDFDCPNSKRILYFYFYILGGIQLLATLIFILCNRKFHILKLISKNKKNSQFL</sequence>
<feature type="transmembrane region" description="Helical" evidence="8">
    <location>
        <begin position="189"/>
        <end position="211"/>
    </location>
</feature>
<evidence type="ECO:0000256" key="4">
    <source>
        <dbReference type="ARBA" id="ARBA00022856"/>
    </source>
</evidence>
<feature type="transmembrane region" description="Helical" evidence="8">
    <location>
        <begin position="104"/>
        <end position="122"/>
    </location>
</feature>
<evidence type="ECO:0000256" key="5">
    <source>
        <dbReference type="ARBA" id="ARBA00022989"/>
    </source>
</evidence>
<dbReference type="Proteomes" id="UP000663855">
    <property type="component" value="Unassembled WGS sequence"/>
</dbReference>
<feature type="compositionally biased region" description="Polar residues" evidence="7">
    <location>
        <begin position="1"/>
        <end position="10"/>
    </location>
</feature>
<feature type="transmembrane region" description="Helical" evidence="8">
    <location>
        <begin position="73"/>
        <end position="92"/>
    </location>
</feature>
<accession>A0A814YSP1</accession>
<feature type="transmembrane region" description="Helical" evidence="8">
    <location>
        <begin position="465"/>
        <end position="487"/>
    </location>
</feature>
<keyword evidence="4" id="KW-0813">Transport</keyword>
<comment type="subcellular location">
    <subcellularLocation>
        <location evidence="1">Membrane</location>
        <topology evidence="1">Multi-pass membrane protein</topology>
    </subcellularLocation>
</comment>
<evidence type="ECO:0000313" key="11">
    <source>
        <dbReference type="Proteomes" id="UP000663834"/>
    </source>
</evidence>
<protein>
    <submittedName>
        <fullName evidence="9">Uncharacterized protein</fullName>
    </submittedName>
</protein>
<evidence type="ECO:0000256" key="6">
    <source>
        <dbReference type="ARBA" id="ARBA00023136"/>
    </source>
</evidence>